<keyword evidence="4" id="KW-0479">Metal-binding</keyword>
<dbReference type="EC" id="3.2.1.24" evidence="3"/>
<name>A0A100VT39_PAEAM</name>
<dbReference type="GO" id="GO:0030246">
    <property type="term" value="F:carbohydrate binding"/>
    <property type="evidence" value="ECO:0007669"/>
    <property type="project" value="InterPro"/>
</dbReference>
<organism evidence="9 10">
    <name type="scientific">Paenibacillus amylolyticus</name>
    <dbReference type="NCBI Taxonomy" id="1451"/>
    <lineage>
        <taxon>Bacteria</taxon>
        <taxon>Bacillati</taxon>
        <taxon>Bacillota</taxon>
        <taxon>Bacilli</taxon>
        <taxon>Bacillales</taxon>
        <taxon>Paenibacillaceae</taxon>
        <taxon>Paenibacillus</taxon>
    </lineage>
</organism>
<dbReference type="InterPro" id="IPR000602">
    <property type="entry name" value="Glyco_hydro_38_N"/>
</dbReference>
<dbReference type="Gene3D" id="2.60.40.2220">
    <property type="match status" value="1"/>
</dbReference>
<dbReference type="InterPro" id="IPR011330">
    <property type="entry name" value="Glyco_hydro/deAcase_b/a-brl"/>
</dbReference>
<evidence type="ECO:0000256" key="2">
    <source>
        <dbReference type="ARBA" id="ARBA00009792"/>
    </source>
</evidence>
<dbReference type="GO" id="GO:0046872">
    <property type="term" value="F:metal ion binding"/>
    <property type="evidence" value="ECO:0007669"/>
    <property type="project" value="UniProtKB-KW"/>
</dbReference>
<dbReference type="SUPFAM" id="SSF88713">
    <property type="entry name" value="Glycoside hydrolase/deacetylase"/>
    <property type="match status" value="1"/>
</dbReference>
<evidence type="ECO:0000256" key="3">
    <source>
        <dbReference type="ARBA" id="ARBA00012752"/>
    </source>
</evidence>
<proteinExistence type="inferred from homology"/>
<dbReference type="RefSeq" id="WP_062837929.1">
    <property type="nucleotide sequence ID" value="NZ_BCNV01000011.1"/>
</dbReference>
<dbReference type="GO" id="GO:0006013">
    <property type="term" value="P:mannose metabolic process"/>
    <property type="evidence" value="ECO:0007669"/>
    <property type="project" value="InterPro"/>
</dbReference>
<evidence type="ECO:0000256" key="6">
    <source>
        <dbReference type="ARBA" id="ARBA00023295"/>
    </source>
</evidence>
<dbReference type="SMART" id="SM00872">
    <property type="entry name" value="Alpha-mann_mid"/>
    <property type="match status" value="1"/>
</dbReference>
<evidence type="ECO:0000259" key="8">
    <source>
        <dbReference type="SMART" id="SM00872"/>
    </source>
</evidence>
<dbReference type="Pfam" id="PF09261">
    <property type="entry name" value="Alpha-mann_mid"/>
    <property type="match status" value="1"/>
</dbReference>
<dbReference type="EMBL" id="BCNV01000011">
    <property type="protein sequence ID" value="GAS85617.1"/>
    <property type="molecule type" value="Genomic_DNA"/>
</dbReference>
<feature type="domain" description="Glycoside hydrolase family 38 central" evidence="8">
    <location>
        <begin position="495"/>
        <end position="576"/>
    </location>
</feature>
<evidence type="ECO:0000313" key="10">
    <source>
        <dbReference type="Proteomes" id="UP000069697"/>
    </source>
</evidence>
<feature type="region of interest" description="Disordered" evidence="7">
    <location>
        <begin position="951"/>
        <end position="970"/>
    </location>
</feature>
<dbReference type="PANTHER" id="PTHR46017:SF1">
    <property type="entry name" value="ALPHA-MANNOSIDASE 2C1"/>
    <property type="match status" value="1"/>
</dbReference>
<feature type="compositionally biased region" description="Low complexity" evidence="7">
    <location>
        <begin position="951"/>
        <end position="965"/>
    </location>
</feature>
<evidence type="ECO:0000313" key="9">
    <source>
        <dbReference type="EMBL" id="GAS85617.1"/>
    </source>
</evidence>
<dbReference type="Proteomes" id="UP000069697">
    <property type="component" value="Unassembled WGS sequence"/>
</dbReference>
<dbReference type="InterPro" id="IPR037094">
    <property type="entry name" value="Glyco_hydro_38_cen_sf"/>
</dbReference>
<dbReference type="FunFam" id="3.20.110.10:FF:000002">
    <property type="entry name" value="alpha-mannosidase 2C1 isoform X1"/>
    <property type="match status" value="1"/>
</dbReference>
<comment type="catalytic activity">
    <reaction evidence="1">
        <text>Hydrolysis of terminal, non-reducing alpha-D-mannose residues in alpha-D-mannosides.</text>
        <dbReference type="EC" id="3.2.1.24"/>
    </reaction>
</comment>
<sequence length="1072" mass="123411">MERIRRFIRELSEHQWLEQLQLRSWDITRAYYNVPGQYEDQGEYPEGQDFERFPSKQGTTYFFRTRLEVPTTWQQAPYGLVFETGGEGLLRVNGHSYQGLDRNHTYVTLDPSKVGTTPELEIEMFDPVPEPVDPLNQQAVIQPPITSITSLLVRPNEAVRSLMYTVIIVRDSAVLLPESDFRRVRQLELVYRAMDQFVGMSAEEIEQGEGIRQIENNLKHHVREIGGNAEGLEHMVGQSHIDIAWLWPVRETVRKTSRTFSTVDALMNEYPDYVYSQSQPLLYAFLKEHDPELYARVKQRIAEGRWELVGGMWVEPDLNIPSGESLIRQMLYGQRFYMEEFGKTSQIEWLPDTFGYCASLPQILKHGNVEYFMTTKLGWNDTNVFPYDLFHWVGIDGTPILSYLNHGVNEHTLPKDIHDHWQSYREKAAHPEQMLLYGHGDGGGGVTREMLEYVDRGDLMVGQPASRYSTAGAFFAGIEKEQPVLPKWHGDLYLELHRGTYTTHARNKRNNRKAEVLYREAELWNTLALPDMEANTEVQVRSALHDGWKLILLNQFHDIIPGSAITESYVTSNEEYVQVFELGRTGLNQGIAALTNGINTQGPEGSVAYVVFNSLGWKRSAVVQLPVQDGFDRYGIDEEGQRLRMDREDGSMSILVTDIPAFGYKTIWLVPENTRETNVREMTNLAAQPTFKDTWDTALYHVQFNERGEITRLWDKTAEREMLKPGERGNQLHFFHDRPTLWDAWDIDSRYEEQIAGEVELLEKKLVLAGLTKDVLRFRWKLHQSEITQDIVFYHDSRRIDFQTQVNWNEDHKLLKVGFPIDVVTSKATFEIPFGALERPTHRNTSWEQAQYEVCGHRFADVSEYGYGVSLLNDCKYGYDVQGSTIRLSLLRAPKWPDRTADLGEHEFTYSLYPHDGDWRTAHTVRQAAELNTEVVVQQVEQTQQSQQQVEQMEQVQQRDQSQQSAGAGVYPTADVTATAAQSRPATGSWVNFNSKHVILDTVKMAEDGQGTVLRFYESSGKRENITLQWPHTFEQAYHSNALEEPVQPLANTNGQITLSFKPYEIQTVLLR</sequence>
<gene>
    <name evidence="9" type="ORF">PAHA3_5751</name>
</gene>
<accession>A0A100VT39</accession>
<dbReference type="PANTHER" id="PTHR46017">
    <property type="entry name" value="ALPHA-MANNOSIDASE 2C1"/>
    <property type="match status" value="1"/>
</dbReference>
<dbReference type="SUPFAM" id="SSF88688">
    <property type="entry name" value="Families 57/38 glycoside transferase middle domain"/>
    <property type="match status" value="1"/>
</dbReference>
<dbReference type="GO" id="GO:0009313">
    <property type="term" value="P:oligosaccharide catabolic process"/>
    <property type="evidence" value="ECO:0007669"/>
    <property type="project" value="TreeGrafter"/>
</dbReference>
<dbReference type="InterPro" id="IPR011682">
    <property type="entry name" value="Glyco_hydro_38_C"/>
</dbReference>
<dbReference type="CDD" id="cd10789">
    <property type="entry name" value="GH38N_AMII_ER_cytosolic"/>
    <property type="match status" value="1"/>
</dbReference>
<dbReference type="FunFam" id="2.70.98.30:FF:000001">
    <property type="entry name" value="alpha-mannosidase 2C1 isoform X2"/>
    <property type="match status" value="1"/>
</dbReference>
<dbReference type="FunFam" id="1.20.1270.50:FF:000004">
    <property type="entry name" value="alpha-mannosidase 2C1 isoform X1"/>
    <property type="match status" value="1"/>
</dbReference>
<dbReference type="SUPFAM" id="SSF74650">
    <property type="entry name" value="Galactose mutarotase-like"/>
    <property type="match status" value="1"/>
</dbReference>
<dbReference type="Pfam" id="PF07748">
    <property type="entry name" value="Glyco_hydro_38C"/>
    <property type="match status" value="1"/>
</dbReference>
<dbReference type="InterPro" id="IPR028995">
    <property type="entry name" value="Glyco_hydro_57/38_cen_sf"/>
</dbReference>
<evidence type="ECO:0000256" key="5">
    <source>
        <dbReference type="ARBA" id="ARBA00022801"/>
    </source>
</evidence>
<protein>
    <recommendedName>
        <fullName evidence="3">alpha-mannosidase</fullName>
        <ecNumber evidence="3">3.2.1.24</ecNumber>
    </recommendedName>
</protein>
<dbReference type="Gene3D" id="2.70.98.30">
    <property type="entry name" value="Golgi alpha-mannosidase II, domain 4"/>
    <property type="match status" value="1"/>
</dbReference>
<reference evidence="9 10" key="1">
    <citation type="journal article" date="2016" name="Genome Announc.">
        <title>Draft Genome Sequence of Paenibacillus amylolyticus Heshi-A3, Isolated from Fermented Rice Bran in a Japanese Fermented Seafood Dish.</title>
        <authorList>
            <person name="Akuzawa S."/>
            <person name="Nagaoka J."/>
            <person name="Kanekatsu M."/>
            <person name="Kubota E."/>
            <person name="Ohtake R."/>
            <person name="Suzuki T."/>
            <person name="Kanesaki Y."/>
        </authorList>
    </citation>
    <scope>NUCLEOTIDE SEQUENCE [LARGE SCALE GENOMIC DNA]</scope>
    <source>
        <strain evidence="9 10">Heshi-A3</strain>
    </source>
</reference>
<comment type="similarity">
    <text evidence="2">Belongs to the glycosyl hydrolase 38 family.</text>
</comment>
<keyword evidence="6" id="KW-0326">Glycosidase</keyword>
<dbReference type="Pfam" id="PF01074">
    <property type="entry name" value="Glyco_hydro_38N"/>
    <property type="match status" value="1"/>
</dbReference>
<dbReference type="Gene3D" id="3.20.110.10">
    <property type="entry name" value="Glycoside hydrolase 38, N terminal domain"/>
    <property type="match status" value="1"/>
</dbReference>
<dbReference type="Gene3D" id="1.20.1270.50">
    <property type="entry name" value="Glycoside hydrolase family 38, central domain"/>
    <property type="match status" value="1"/>
</dbReference>
<evidence type="ECO:0000256" key="7">
    <source>
        <dbReference type="SAM" id="MobiDB-lite"/>
    </source>
</evidence>
<evidence type="ECO:0000256" key="4">
    <source>
        <dbReference type="ARBA" id="ARBA00022723"/>
    </source>
</evidence>
<dbReference type="GO" id="GO:0004559">
    <property type="term" value="F:alpha-mannosidase activity"/>
    <property type="evidence" value="ECO:0007669"/>
    <property type="project" value="UniProtKB-EC"/>
</dbReference>
<evidence type="ECO:0000256" key="1">
    <source>
        <dbReference type="ARBA" id="ARBA00000365"/>
    </source>
</evidence>
<dbReference type="InterPro" id="IPR027291">
    <property type="entry name" value="Glyco_hydro_38_N_sf"/>
</dbReference>
<dbReference type="Pfam" id="PF17677">
    <property type="entry name" value="Glyco_hydro38C2"/>
    <property type="match status" value="1"/>
</dbReference>
<reference evidence="10" key="2">
    <citation type="submission" date="2016-01" db="EMBL/GenBank/DDBJ databases">
        <title>Draft Genome Sequence of Paenibacillus amylolyticus Heshi-A3 that Was Isolated from Fermented Rice Bran with Aging Salted Mackerel, Which Was Named Heshiko as Traditional Fermented Seafood in Japan.</title>
        <authorList>
            <person name="Akuzawa S."/>
            <person name="Nakagawa J."/>
            <person name="Kanekatsu T."/>
            <person name="Kubota E."/>
            <person name="Ohtake R."/>
            <person name="Suzuki T."/>
            <person name="Kanesaki Y."/>
        </authorList>
    </citation>
    <scope>NUCLEOTIDE SEQUENCE [LARGE SCALE GENOMIC DNA]</scope>
    <source>
        <strain evidence="10">Heshi-A3</strain>
    </source>
</reference>
<dbReference type="InterPro" id="IPR015341">
    <property type="entry name" value="Glyco_hydro_38_cen"/>
</dbReference>
<dbReference type="InterPro" id="IPR041147">
    <property type="entry name" value="GH38_C"/>
</dbReference>
<dbReference type="InterPro" id="IPR011013">
    <property type="entry name" value="Gal_mutarotase_sf_dom"/>
</dbReference>
<comment type="caution">
    <text evidence="9">The sequence shown here is derived from an EMBL/GenBank/DDBJ whole genome shotgun (WGS) entry which is preliminary data.</text>
</comment>
<dbReference type="AlphaFoldDB" id="A0A100VT39"/>
<keyword evidence="5 9" id="KW-0378">Hydrolase</keyword>